<evidence type="ECO:0000313" key="1">
    <source>
        <dbReference type="EMBL" id="KAF7276657.1"/>
    </source>
</evidence>
<dbReference type="Proteomes" id="UP000625711">
    <property type="component" value="Unassembled WGS sequence"/>
</dbReference>
<gene>
    <name evidence="1" type="ORF">GWI33_009984</name>
</gene>
<proteinExistence type="predicted"/>
<reference evidence="1" key="1">
    <citation type="submission" date="2020-08" db="EMBL/GenBank/DDBJ databases">
        <title>Genome sequencing and assembly of the red palm weevil Rhynchophorus ferrugineus.</title>
        <authorList>
            <person name="Dias G.B."/>
            <person name="Bergman C.M."/>
            <person name="Manee M."/>
        </authorList>
    </citation>
    <scope>NUCLEOTIDE SEQUENCE</scope>
    <source>
        <strain evidence="1">AA-2017</strain>
        <tissue evidence="1">Whole larva</tissue>
    </source>
</reference>
<comment type="caution">
    <text evidence="1">The sequence shown here is derived from an EMBL/GenBank/DDBJ whole genome shotgun (WGS) entry which is preliminary data.</text>
</comment>
<protein>
    <submittedName>
        <fullName evidence="1">Uncharacterized protein</fullName>
    </submittedName>
</protein>
<keyword evidence="2" id="KW-1185">Reference proteome</keyword>
<accession>A0A834IMD6</accession>
<name>A0A834IMD6_RHYFE</name>
<sequence>MLHAERIEQQRIIATYRASALLSPLIEARLLLNRDQPEQAERILTETTTPLFELVEILKIEIALKMQHYAEALERLDFLTVQPLSVWLHPIQDAYQLELLDKWLQFSQFCPWCIFKATHQPQFNTEQNSVWLQALLEQSQHATDEEQQLLLRWYITEQTHIQQYEIQDKLILLKLMSQFDVFNSNTFQFAQDILQQRFIPEVLYIWLDHALNHANVPFVQVEQQIQYWQEQYPSQPSLSFAKWHIL</sequence>
<organism evidence="1 2">
    <name type="scientific">Rhynchophorus ferrugineus</name>
    <name type="common">Red palm weevil</name>
    <name type="synonym">Curculio ferrugineus</name>
    <dbReference type="NCBI Taxonomy" id="354439"/>
    <lineage>
        <taxon>Eukaryota</taxon>
        <taxon>Metazoa</taxon>
        <taxon>Ecdysozoa</taxon>
        <taxon>Arthropoda</taxon>
        <taxon>Hexapoda</taxon>
        <taxon>Insecta</taxon>
        <taxon>Pterygota</taxon>
        <taxon>Neoptera</taxon>
        <taxon>Endopterygota</taxon>
        <taxon>Coleoptera</taxon>
        <taxon>Polyphaga</taxon>
        <taxon>Cucujiformia</taxon>
        <taxon>Curculionidae</taxon>
        <taxon>Dryophthorinae</taxon>
        <taxon>Rhynchophorus</taxon>
    </lineage>
</organism>
<dbReference type="AlphaFoldDB" id="A0A834IMD6"/>
<feature type="non-terminal residue" evidence="1">
    <location>
        <position position="246"/>
    </location>
</feature>
<dbReference type="EMBL" id="JAACXV010005994">
    <property type="protein sequence ID" value="KAF7276657.1"/>
    <property type="molecule type" value="Genomic_DNA"/>
</dbReference>
<evidence type="ECO:0000313" key="2">
    <source>
        <dbReference type="Proteomes" id="UP000625711"/>
    </source>
</evidence>